<feature type="transmembrane region" description="Helical" evidence="1">
    <location>
        <begin position="154"/>
        <end position="172"/>
    </location>
</feature>
<feature type="transmembrane region" description="Helical" evidence="1">
    <location>
        <begin position="26"/>
        <end position="49"/>
    </location>
</feature>
<keyword evidence="1" id="KW-0812">Transmembrane</keyword>
<organism evidence="2 3">
    <name type="scientific">Aurantiacibacter rhizosphaerae</name>
    <dbReference type="NCBI Taxonomy" id="2691582"/>
    <lineage>
        <taxon>Bacteria</taxon>
        <taxon>Pseudomonadati</taxon>
        <taxon>Pseudomonadota</taxon>
        <taxon>Alphaproteobacteria</taxon>
        <taxon>Sphingomonadales</taxon>
        <taxon>Erythrobacteraceae</taxon>
        <taxon>Aurantiacibacter</taxon>
    </lineage>
</organism>
<sequence length="208" mass="21642">MNSTDSLIDQLAQDGAAPRPASLPRFVAPLALAMAICAIGIALVLEAPFIGMAINGPGPMLVKWGFSIALLLLSGFALWFIGRPGKATGATMATLAVPFILLAALLGADLAIGQRAFPGETWQRCLAAMAVMSPIAFGGAILAARWLAPTNLHRAGLVAGMFGGAAAMTAYSPHCPEHGMAYVAVFYCLPILTMAALGWLLGPRLLRW</sequence>
<dbReference type="RefSeq" id="WP_160485830.1">
    <property type="nucleotide sequence ID" value="NZ_WUBR01000002.1"/>
</dbReference>
<protein>
    <submittedName>
        <fullName evidence="2">DUF1109 family protein</fullName>
    </submittedName>
</protein>
<evidence type="ECO:0000313" key="3">
    <source>
        <dbReference type="Proteomes" id="UP000461409"/>
    </source>
</evidence>
<gene>
    <name evidence="2" type="ORF">GRF63_09880</name>
</gene>
<dbReference type="Pfam" id="PF06532">
    <property type="entry name" value="NrsF"/>
    <property type="match status" value="1"/>
</dbReference>
<comment type="caution">
    <text evidence="2">The sequence shown here is derived from an EMBL/GenBank/DDBJ whole genome shotgun (WGS) entry which is preliminary data.</text>
</comment>
<feature type="transmembrane region" description="Helical" evidence="1">
    <location>
        <begin position="179"/>
        <end position="201"/>
    </location>
</feature>
<reference evidence="2 3" key="1">
    <citation type="submission" date="2019-12" db="EMBL/GenBank/DDBJ databases">
        <authorList>
            <person name="Lee S.D."/>
        </authorList>
    </citation>
    <scope>NUCLEOTIDE SEQUENCE [LARGE SCALE GENOMIC DNA]</scope>
    <source>
        <strain evidence="2 3">GH3-10</strain>
    </source>
</reference>
<feature type="transmembrane region" description="Helical" evidence="1">
    <location>
        <begin position="125"/>
        <end position="148"/>
    </location>
</feature>
<keyword evidence="3" id="KW-1185">Reference proteome</keyword>
<keyword evidence="1" id="KW-0472">Membrane</keyword>
<keyword evidence="1" id="KW-1133">Transmembrane helix</keyword>
<accession>A0A844XEN6</accession>
<proteinExistence type="predicted"/>
<feature type="transmembrane region" description="Helical" evidence="1">
    <location>
        <begin position="93"/>
        <end position="113"/>
    </location>
</feature>
<dbReference type="AlphaFoldDB" id="A0A844XEN6"/>
<feature type="transmembrane region" description="Helical" evidence="1">
    <location>
        <begin position="61"/>
        <end position="81"/>
    </location>
</feature>
<reference evidence="2 3" key="2">
    <citation type="submission" date="2020-02" db="EMBL/GenBank/DDBJ databases">
        <title>Erythrobacter dongmakensis sp. nov., isolated from a tidal mudflat.</title>
        <authorList>
            <person name="Kim I.S."/>
        </authorList>
    </citation>
    <scope>NUCLEOTIDE SEQUENCE [LARGE SCALE GENOMIC DNA]</scope>
    <source>
        <strain evidence="2 3">GH3-10</strain>
    </source>
</reference>
<evidence type="ECO:0000313" key="2">
    <source>
        <dbReference type="EMBL" id="MWV28213.1"/>
    </source>
</evidence>
<dbReference type="InterPro" id="IPR009495">
    <property type="entry name" value="NrsF"/>
</dbReference>
<dbReference type="EMBL" id="WUBR01000002">
    <property type="protein sequence ID" value="MWV28213.1"/>
    <property type="molecule type" value="Genomic_DNA"/>
</dbReference>
<name>A0A844XEN6_9SPHN</name>
<dbReference type="Proteomes" id="UP000461409">
    <property type="component" value="Unassembled WGS sequence"/>
</dbReference>
<evidence type="ECO:0000256" key="1">
    <source>
        <dbReference type="SAM" id="Phobius"/>
    </source>
</evidence>